<evidence type="ECO:0000256" key="1">
    <source>
        <dbReference type="ARBA" id="ARBA00000553"/>
    </source>
</evidence>
<keyword evidence="4" id="KW-0479">Metal-binding</keyword>
<comment type="catalytic activity">
    <reaction evidence="7">
        <text>adenosine + H2O + H(+) = inosine + NH4(+)</text>
        <dbReference type="Rhea" id="RHEA:24408"/>
        <dbReference type="ChEBI" id="CHEBI:15377"/>
        <dbReference type="ChEBI" id="CHEBI:15378"/>
        <dbReference type="ChEBI" id="CHEBI:16335"/>
        <dbReference type="ChEBI" id="CHEBI:17596"/>
        <dbReference type="ChEBI" id="CHEBI:28938"/>
        <dbReference type="EC" id="3.5.4.4"/>
    </reaction>
    <physiologicalReaction direction="left-to-right" evidence="7">
        <dbReference type="Rhea" id="RHEA:24409"/>
    </physiologicalReaction>
</comment>
<dbReference type="CDD" id="cd16833">
    <property type="entry name" value="YfiH"/>
    <property type="match status" value="1"/>
</dbReference>
<dbReference type="Gene3D" id="3.60.140.10">
    <property type="entry name" value="CNF1/YfiH-like putative cysteine hydrolases"/>
    <property type="match status" value="1"/>
</dbReference>
<reference evidence="11 12" key="1">
    <citation type="submission" date="2021-02" db="EMBL/GenBank/DDBJ databases">
        <title>Characterization of Marinitoga sp. nov. str. BP5-C20A.</title>
        <authorList>
            <person name="Erauso G."/>
            <person name="Postec A."/>
        </authorList>
    </citation>
    <scope>NUCLEOTIDE SEQUENCE [LARGE SCALE GENOMIC DNA]</scope>
    <source>
        <strain evidence="11 12">BP5-C20A</strain>
    </source>
</reference>
<gene>
    <name evidence="11" type="primary">pgeF</name>
    <name evidence="11" type="ORF">JRV97_06395</name>
</gene>
<dbReference type="SUPFAM" id="SSF64438">
    <property type="entry name" value="CNF1/YfiH-like putative cysteine hydrolases"/>
    <property type="match status" value="1"/>
</dbReference>
<evidence type="ECO:0000313" key="12">
    <source>
        <dbReference type="Proteomes" id="UP001232493"/>
    </source>
</evidence>
<evidence type="ECO:0000313" key="11">
    <source>
        <dbReference type="EMBL" id="WGS64007.1"/>
    </source>
</evidence>
<organism evidence="11 12">
    <name type="scientific">Marinitoga aeolica</name>
    <dbReference type="NCBI Taxonomy" id="2809031"/>
    <lineage>
        <taxon>Bacteria</taxon>
        <taxon>Thermotogati</taxon>
        <taxon>Thermotogota</taxon>
        <taxon>Thermotogae</taxon>
        <taxon>Petrotogales</taxon>
        <taxon>Petrotogaceae</taxon>
        <taxon>Marinitoga</taxon>
    </lineage>
</organism>
<dbReference type="InterPro" id="IPR003730">
    <property type="entry name" value="Cu_polyphenol_OxRdtase"/>
</dbReference>
<dbReference type="PANTHER" id="PTHR30616:SF2">
    <property type="entry name" value="PURINE NUCLEOSIDE PHOSPHORYLASE LACC1"/>
    <property type="match status" value="1"/>
</dbReference>
<dbReference type="RefSeq" id="WP_280997336.1">
    <property type="nucleotide sequence ID" value="NZ_CP069362.1"/>
</dbReference>
<evidence type="ECO:0000256" key="2">
    <source>
        <dbReference type="ARBA" id="ARBA00007353"/>
    </source>
</evidence>
<dbReference type="Pfam" id="PF02578">
    <property type="entry name" value="Cu-oxidase_4"/>
    <property type="match status" value="1"/>
</dbReference>
<comment type="catalytic activity">
    <reaction evidence="8">
        <text>adenosine + phosphate = alpha-D-ribose 1-phosphate + adenine</text>
        <dbReference type="Rhea" id="RHEA:27642"/>
        <dbReference type="ChEBI" id="CHEBI:16335"/>
        <dbReference type="ChEBI" id="CHEBI:16708"/>
        <dbReference type="ChEBI" id="CHEBI:43474"/>
        <dbReference type="ChEBI" id="CHEBI:57720"/>
        <dbReference type="EC" id="2.4.2.1"/>
    </reaction>
    <physiologicalReaction direction="left-to-right" evidence="8">
        <dbReference type="Rhea" id="RHEA:27643"/>
    </physiologicalReaction>
</comment>
<name>A0ABY8PMY8_9BACT</name>
<dbReference type="NCBIfam" id="TIGR00726">
    <property type="entry name" value="peptidoglycan editing factor PgeF"/>
    <property type="match status" value="1"/>
</dbReference>
<dbReference type="InterPro" id="IPR038371">
    <property type="entry name" value="Cu_polyphenol_OxRdtase_sf"/>
</dbReference>
<dbReference type="InterPro" id="IPR011324">
    <property type="entry name" value="Cytotoxic_necrot_fac-like_cat"/>
</dbReference>
<dbReference type="Proteomes" id="UP001232493">
    <property type="component" value="Chromosome"/>
</dbReference>
<evidence type="ECO:0000256" key="7">
    <source>
        <dbReference type="ARBA" id="ARBA00047989"/>
    </source>
</evidence>
<keyword evidence="6" id="KW-0862">Zinc</keyword>
<evidence type="ECO:0000256" key="4">
    <source>
        <dbReference type="ARBA" id="ARBA00022723"/>
    </source>
</evidence>
<comment type="catalytic activity">
    <reaction evidence="9">
        <text>S-methyl-5'-thioadenosine + phosphate = 5-(methylsulfanyl)-alpha-D-ribose 1-phosphate + adenine</text>
        <dbReference type="Rhea" id="RHEA:11852"/>
        <dbReference type="ChEBI" id="CHEBI:16708"/>
        <dbReference type="ChEBI" id="CHEBI:17509"/>
        <dbReference type="ChEBI" id="CHEBI:43474"/>
        <dbReference type="ChEBI" id="CHEBI:58533"/>
        <dbReference type="EC" id="2.4.2.28"/>
    </reaction>
    <physiologicalReaction direction="left-to-right" evidence="9">
        <dbReference type="Rhea" id="RHEA:11853"/>
    </physiologicalReaction>
</comment>
<accession>A0ABY8PMY8</accession>
<evidence type="ECO:0000256" key="10">
    <source>
        <dbReference type="RuleBase" id="RU361274"/>
    </source>
</evidence>
<dbReference type="PANTHER" id="PTHR30616">
    <property type="entry name" value="UNCHARACTERIZED PROTEIN YFIH"/>
    <property type="match status" value="1"/>
</dbReference>
<evidence type="ECO:0000256" key="5">
    <source>
        <dbReference type="ARBA" id="ARBA00022801"/>
    </source>
</evidence>
<keyword evidence="5" id="KW-0378">Hydrolase</keyword>
<evidence type="ECO:0000256" key="9">
    <source>
        <dbReference type="ARBA" id="ARBA00049893"/>
    </source>
</evidence>
<evidence type="ECO:0000256" key="6">
    <source>
        <dbReference type="ARBA" id="ARBA00022833"/>
    </source>
</evidence>
<keyword evidence="12" id="KW-1185">Reference proteome</keyword>
<keyword evidence="3" id="KW-0808">Transferase</keyword>
<proteinExistence type="inferred from homology"/>
<comment type="catalytic activity">
    <reaction evidence="1">
        <text>inosine + phosphate = alpha-D-ribose 1-phosphate + hypoxanthine</text>
        <dbReference type="Rhea" id="RHEA:27646"/>
        <dbReference type="ChEBI" id="CHEBI:17368"/>
        <dbReference type="ChEBI" id="CHEBI:17596"/>
        <dbReference type="ChEBI" id="CHEBI:43474"/>
        <dbReference type="ChEBI" id="CHEBI:57720"/>
        <dbReference type="EC" id="2.4.2.1"/>
    </reaction>
    <physiologicalReaction direction="left-to-right" evidence="1">
        <dbReference type="Rhea" id="RHEA:27647"/>
    </physiologicalReaction>
</comment>
<sequence length="280" mass="32473">MANYFIKDSIKGKIKIGNFNLNKKNDLMYLTIPTFEKFNNLFHIFTTRIPNDFDLGINTETPLKKIYNNYEKLAKIFNLNLNDFVLSDQIHEDNILIIDESYKSNNFLFDRKVKNSDALITNKKNIILVTLYADCTPIYFFDPKNNVIGLAHSGWKGTIKKIAEKTIKKMKDVYNSNPEDILVALGPSIGPNSFEVREDVKLLFERTFPKNIHIIKKKNNEKYLINIWKAIEYTLINSGIKKENILISDIDTYSNTDLFFSYRKEGKTGRMAAIMALIDK</sequence>
<protein>
    <recommendedName>
        <fullName evidence="10">Purine nucleoside phosphorylase</fullName>
    </recommendedName>
</protein>
<comment type="similarity">
    <text evidence="2 10">Belongs to the purine nucleoside phosphorylase YfiH/LACC1 family.</text>
</comment>
<evidence type="ECO:0000256" key="8">
    <source>
        <dbReference type="ARBA" id="ARBA00048968"/>
    </source>
</evidence>
<evidence type="ECO:0000256" key="3">
    <source>
        <dbReference type="ARBA" id="ARBA00022679"/>
    </source>
</evidence>
<dbReference type="EMBL" id="CP069362">
    <property type="protein sequence ID" value="WGS64007.1"/>
    <property type="molecule type" value="Genomic_DNA"/>
</dbReference>